<sequence length="591" mass="61263">MQLFRSLSSYLTEAAGKAKSDDDGLVDRIGSANEPGKPGPVIGIAVERGVHQALPNSADSSPSSSPHPPTVPPAHHQPLPSPVNFHAIVLATPRWLERYDKGGNRIGRVPMQPAMAAFETTRIAGVGSCHLCGCLDGRVVVLKAGSLEVALVLELPDNERHTDAADGDADHGDSLPTTGMAAGALDLSITAVGVYTGLDGFAQRVLAGNQRGQVIIWEVPSERVLHTISSPRLVTSHGTSLSAASTAARSSDAPPTAPSDEGQQPSDGRRPSQEDGSQGGWRRASSLVSEGRDFIGCMAVVRALRQLWVGYGSGMVAVYQLKDFRLDTTISFAAEAKGGGGEAIDSEGGASPATEMESGLPVNALCWCAPLGLLLALVGSRSVFVLSAETMSIVQRYSAGLMTCGSLLSSIKVVDEPLGGSHAAPASILLLAGVDGSLVMRRLLRRGSDGKIQCVLIRQLGAELPSESDIPITCLHVDSPLDALFCGDASAVCSIVRPFRVHLLSAGAITTARVEDHAPPYSLYPGGPAATTDPVNIGRREQPSTTGAADVVLPSLPPVRVGVAGAGPVQSYVPPAYTPHTQREGEGDGQG</sequence>
<evidence type="ECO:0000256" key="1">
    <source>
        <dbReference type="SAM" id="MobiDB-lite"/>
    </source>
</evidence>
<feature type="compositionally biased region" description="Low complexity" evidence="1">
    <location>
        <begin position="54"/>
        <end position="64"/>
    </location>
</feature>
<feature type="region of interest" description="Disordered" evidence="1">
    <location>
        <begin position="236"/>
        <end position="283"/>
    </location>
</feature>
<dbReference type="Proteomes" id="UP000041254">
    <property type="component" value="Unassembled WGS sequence"/>
</dbReference>
<proteinExistence type="predicted"/>
<dbReference type="InParanoid" id="A0A0G4GBH6"/>
<protein>
    <submittedName>
        <fullName evidence="2">Uncharacterized protein</fullName>
    </submittedName>
</protein>
<keyword evidence="3" id="KW-1185">Reference proteome</keyword>
<dbReference type="VEuPathDB" id="CryptoDB:Vbra_17351"/>
<accession>A0A0G4GBH6</accession>
<name>A0A0G4GBH6_VITBC</name>
<dbReference type="EMBL" id="CDMY01000613">
    <property type="protein sequence ID" value="CEM26331.1"/>
    <property type="molecule type" value="Genomic_DNA"/>
</dbReference>
<gene>
    <name evidence="2" type="ORF">Vbra_17351</name>
</gene>
<feature type="region of interest" description="Disordered" evidence="1">
    <location>
        <begin position="14"/>
        <end position="42"/>
    </location>
</feature>
<dbReference type="FunCoup" id="A0A0G4GBH6">
    <property type="interactions" value="2"/>
</dbReference>
<feature type="region of interest" description="Disordered" evidence="1">
    <location>
        <begin position="568"/>
        <end position="591"/>
    </location>
</feature>
<evidence type="ECO:0000313" key="3">
    <source>
        <dbReference type="Proteomes" id="UP000041254"/>
    </source>
</evidence>
<organism evidence="2 3">
    <name type="scientific">Vitrella brassicaformis (strain CCMP3155)</name>
    <dbReference type="NCBI Taxonomy" id="1169540"/>
    <lineage>
        <taxon>Eukaryota</taxon>
        <taxon>Sar</taxon>
        <taxon>Alveolata</taxon>
        <taxon>Colpodellida</taxon>
        <taxon>Vitrellaceae</taxon>
        <taxon>Vitrella</taxon>
    </lineage>
</organism>
<dbReference type="AlphaFoldDB" id="A0A0G4GBH6"/>
<feature type="compositionally biased region" description="Basic and acidic residues" evidence="1">
    <location>
        <begin position="16"/>
        <end position="26"/>
    </location>
</feature>
<feature type="compositionally biased region" description="Low complexity" evidence="1">
    <location>
        <begin position="239"/>
        <end position="254"/>
    </location>
</feature>
<reference evidence="2 3" key="1">
    <citation type="submission" date="2014-11" db="EMBL/GenBank/DDBJ databases">
        <authorList>
            <person name="Zhu J."/>
            <person name="Qi W."/>
            <person name="Song R."/>
        </authorList>
    </citation>
    <scope>NUCLEOTIDE SEQUENCE [LARGE SCALE GENOMIC DNA]</scope>
</reference>
<dbReference type="STRING" id="1169540.A0A0G4GBH6"/>
<dbReference type="SUPFAM" id="SSF50998">
    <property type="entry name" value="Quinoprotein alcohol dehydrogenase-like"/>
    <property type="match status" value="1"/>
</dbReference>
<feature type="compositionally biased region" description="Basic and acidic residues" evidence="1">
    <location>
        <begin position="581"/>
        <end position="591"/>
    </location>
</feature>
<evidence type="ECO:0000313" key="2">
    <source>
        <dbReference type="EMBL" id="CEM26331.1"/>
    </source>
</evidence>
<dbReference type="OrthoDB" id="361914at2759"/>
<dbReference type="InterPro" id="IPR011047">
    <property type="entry name" value="Quinoprotein_ADH-like_sf"/>
</dbReference>
<feature type="region of interest" description="Disordered" evidence="1">
    <location>
        <begin position="54"/>
        <end position="79"/>
    </location>
</feature>